<comment type="caution">
    <text evidence="2">The sequence shown here is derived from an EMBL/GenBank/DDBJ whole genome shotgun (WGS) entry which is preliminary data.</text>
</comment>
<dbReference type="PANTHER" id="PTHR40780">
    <property type="entry name" value="DUF3669 DOMAIN-CONTAINING PROTEIN"/>
    <property type="match status" value="1"/>
</dbReference>
<dbReference type="Proteomes" id="UP001152024">
    <property type="component" value="Unassembled WGS sequence"/>
</dbReference>
<proteinExistence type="predicted"/>
<organism evidence="2 3">
    <name type="scientific">Fusarium equiseti</name>
    <name type="common">Fusarium scirpi</name>
    <dbReference type="NCBI Taxonomy" id="61235"/>
    <lineage>
        <taxon>Eukaryota</taxon>
        <taxon>Fungi</taxon>
        <taxon>Dikarya</taxon>
        <taxon>Ascomycota</taxon>
        <taxon>Pezizomycotina</taxon>
        <taxon>Sordariomycetes</taxon>
        <taxon>Hypocreomycetidae</taxon>
        <taxon>Hypocreales</taxon>
        <taxon>Nectriaceae</taxon>
        <taxon>Fusarium</taxon>
        <taxon>Fusarium incarnatum-equiseti species complex</taxon>
    </lineage>
</organism>
<feature type="domain" description="DUF3669" evidence="1">
    <location>
        <begin position="99"/>
        <end position="163"/>
    </location>
</feature>
<dbReference type="EMBL" id="JAOQBH010000020">
    <property type="protein sequence ID" value="KAJ4120136.1"/>
    <property type="molecule type" value="Genomic_DNA"/>
</dbReference>
<evidence type="ECO:0000313" key="3">
    <source>
        <dbReference type="Proteomes" id="UP001152024"/>
    </source>
</evidence>
<evidence type="ECO:0000259" key="1">
    <source>
        <dbReference type="Pfam" id="PF12417"/>
    </source>
</evidence>
<dbReference type="Pfam" id="PF12417">
    <property type="entry name" value="DUF3669"/>
    <property type="match status" value="1"/>
</dbReference>
<keyword evidence="3" id="KW-1185">Reference proteome</keyword>
<evidence type="ECO:0000313" key="2">
    <source>
        <dbReference type="EMBL" id="KAJ4120136.1"/>
    </source>
</evidence>
<accession>A0ABQ8R0E6</accession>
<dbReference type="PANTHER" id="PTHR40780:SF2">
    <property type="entry name" value="DUF3669 DOMAIN-CONTAINING PROTEIN"/>
    <property type="match status" value="1"/>
</dbReference>
<protein>
    <recommendedName>
        <fullName evidence="1">DUF3669 domain-containing protein</fullName>
    </recommendedName>
</protein>
<sequence>MNAWPPHHNVQSIKLQNFPLHVNEMEDIGLDTSHFARLMANTLAIIHWGAKVDGNDIEFVLGYSPAQTRTPTPEEAELLTLWELADYCELEFARRTMEMWVIDFNQCSAVEDNETGVDKMVKAFIHNDPYYPRPGQPDKNDQQLWGIFRQSYLEMSDKLIKSTNPLKFIETVEKQSKKSIDNLF</sequence>
<dbReference type="InterPro" id="IPR022137">
    <property type="entry name" value="Znf_prot_DUF3669"/>
</dbReference>
<gene>
    <name evidence="2" type="ORF">NW768_010420</name>
</gene>
<reference evidence="2" key="1">
    <citation type="submission" date="2022-09" db="EMBL/GenBank/DDBJ databases">
        <title>Fusarium specimens isolated from Avocado Roots.</title>
        <authorList>
            <person name="Stajich J."/>
            <person name="Roper C."/>
            <person name="Heimlech-Rivalta G."/>
        </authorList>
    </citation>
    <scope>NUCLEOTIDE SEQUENCE</scope>
    <source>
        <strain evidence="2">CF00095</strain>
    </source>
</reference>
<name>A0ABQ8R0E6_FUSEQ</name>